<comment type="subcellular location">
    <subcellularLocation>
        <location evidence="9">Cytoplasm</location>
    </subcellularLocation>
</comment>
<dbReference type="HOGENOM" id="CLU_025113_3_0_7"/>
<dbReference type="CDD" id="cd00773">
    <property type="entry name" value="HisRS-like_core"/>
    <property type="match status" value="1"/>
</dbReference>
<evidence type="ECO:0000256" key="10">
    <source>
        <dbReference type="PIRSR" id="PIRSR001549-1"/>
    </source>
</evidence>
<comment type="catalytic activity">
    <reaction evidence="8 9">
        <text>tRNA(His) + L-histidine + ATP = L-histidyl-tRNA(His) + AMP + diphosphate + H(+)</text>
        <dbReference type="Rhea" id="RHEA:17313"/>
        <dbReference type="Rhea" id="RHEA-COMP:9665"/>
        <dbReference type="Rhea" id="RHEA-COMP:9689"/>
        <dbReference type="ChEBI" id="CHEBI:15378"/>
        <dbReference type="ChEBI" id="CHEBI:30616"/>
        <dbReference type="ChEBI" id="CHEBI:33019"/>
        <dbReference type="ChEBI" id="CHEBI:57595"/>
        <dbReference type="ChEBI" id="CHEBI:78442"/>
        <dbReference type="ChEBI" id="CHEBI:78527"/>
        <dbReference type="ChEBI" id="CHEBI:456215"/>
        <dbReference type="EC" id="6.1.1.21"/>
    </reaction>
</comment>
<feature type="binding site" evidence="10">
    <location>
        <position position="123"/>
    </location>
    <ligand>
        <name>L-histidine</name>
        <dbReference type="ChEBI" id="CHEBI:57595"/>
    </ligand>
</feature>
<feature type="binding site" evidence="10">
    <location>
        <begin position="283"/>
        <end position="284"/>
    </location>
    <ligand>
        <name>L-histidine</name>
        <dbReference type="ChEBI" id="CHEBI:57595"/>
    </ligand>
</feature>
<evidence type="ECO:0000256" key="3">
    <source>
        <dbReference type="ARBA" id="ARBA00022598"/>
    </source>
</evidence>
<dbReference type="HAMAP" id="MF_00127">
    <property type="entry name" value="His_tRNA_synth"/>
    <property type="match status" value="1"/>
</dbReference>
<dbReference type="STRING" id="182217.HCW_07600"/>
<evidence type="ECO:0000256" key="8">
    <source>
        <dbReference type="ARBA" id="ARBA00047639"/>
    </source>
</evidence>
<feature type="binding site" evidence="10">
    <location>
        <position position="127"/>
    </location>
    <ligand>
        <name>L-histidine</name>
        <dbReference type="ChEBI" id="CHEBI:57595"/>
    </ligand>
</feature>
<dbReference type="eggNOG" id="COG0124">
    <property type="taxonomic scope" value="Bacteria"/>
</dbReference>
<dbReference type="GO" id="GO:0004821">
    <property type="term" value="F:histidine-tRNA ligase activity"/>
    <property type="evidence" value="ECO:0007669"/>
    <property type="project" value="UniProtKB-UniRule"/>
</dbReference>
<organism evidence="12 13">
    <name type="scientific">Helicobacter cetorum (strain ATCC BAA-429 / MIT 00-7128)</name>
    <dbReference type="NCBI Taxonomy" id="182217"/>
    <lineage>
        <taxon>Bacteria</taxon>
        <taxon>Pseudomonadati</taxon>
        <taxon>Campylobacterota</taxon>
        <taxon>Epsilonproteobacteria</taxon>
        <taxon>Campylobacterales</taxon>
        <taxon>Helicobacteraceae</taxon>
        <taxon>Helicobacter</taxon>
    </lineage>
</organism>
<evidence type="ECO:0000256" key="4">
    <source>
        <dbReference type="ARBA" id="ARBA00022741"/>
    </source>
</evidence>
<dbReference type="Gene3D" id="3.30.930.10">
    <property type="entry name" value="Bira Bifunctional Protein, Domain 2"/>
    <property type="match status" value="1"/>
</dbReference>
<keyword evidence="13" id="KW-1185">Reference proteome</keyword>
<dbReference type="KEGG" id="hce:HCW_07600"/>
<sequence>MITPKVLSGFKDRLPKDAMQKAHLLSKVSLVFQSFGFVPIETPHLEYAEVLLPDASSDIQKEIYRFKDHGGRDVALRFDQTVPLARFVSLHHKTLGMPFKRYAIGNVFRGERAQKGRYREFTQCDFDFIGSESLVCDAEIIQVIIASLRALDLEEFCVSINHRKILNGVCEHFGIKSMQEVTNVLRIVDKLEKIGIESVKQELHKECQLELEVIEGLLDILKIKQNNQTSQEFFASIAPLKAYNTNTKEGIEDLERLYQLLGDLKVSSNLYKIDFSIARGLGYYTGIVYETTLDNMKSLGSVCSGGRYDNLTKNFSKENLQGVGASIGIDRLLVALEEMQLLDERSTNAKVLLVCMEEKYFAYANALAELLRQSEVFTELYPEAVKLKKPFSYANHKGHEFVGIIGEEEFKSETLSLKNMDSGMQLNCLSVVKALEIIGKTDEDL</sequence>
<evidence type="ECO:0000313" key="13">
    <source>
        <dbReference type="Proteomes" id="UP000005010"/>
    </source>
</evidence>
<evidence type="ECO:0000256" key="2">
    <source>
        <dbReference type="ARBA" id="ARBA00011738"/>
    </source>
</evidence>
<protein>
    <recommendedName>
        <fullName evidence="9">Histidine--tRNA ligase</fullName>
        <ecNumber evidence="9">6.1.1.21</ecNumber>
    </recommendedName>
    <alternativeName>
        <fullName evidence="9">Histidyl-tRNA synthetase</fullName>
        <shortName evidence="9">HisRS</shortName>
    </alternativeName>
</protein>
<dbReference type="InterPro" id="IPR004516">
    <property type="entry name" value="HisRS/HisZ"/>
</dbReference>
<dbReference type="InterPro" id="IPR045864">
    <property type="entry name" value="aa-tRNA-synth_II/BPL/LPL"/>
</dbReference>
<keyword evidence="9" id="KW-0963">Cytoplasm</keyword>
<accession>I0EPA9</accession>
<dbReference type="AlphaFoldDB" id="I0EPA9"/>
<keyword evidence="6 9" id="KW-0648">Protein biosynthesis</keyword>
<dbReference type="SUPFAM" id="SSF55681">
    <property type="entry name" value="Class II aaRS and biotin synthetases"/>
    <property type="match status" value="1"/>
</dbReference>
<dbReference type="PANTHER" id="PTHR11476">
    <property type="entry name" value="HISTIDYL-TRNA SYNTHETASE"/>
    <property type="match status" value="1"/>
</dbReference>
<dbReference type="EC" id="6.1.1.21" evidence="9"/>
<feature type="binding site" evidence="10">
    <location>
        <begin position="79"/>
        <end position="81"/>
    </location>
    <ligand>
        <name>L-histidine</name>
        <dbReference type="ChEBI" id="CHEBI:57595"/>
    </ligand>
</feature>
<dbReference type="Proteomes" id="UP000005010">
    <property type="component" value="Chromosome"/>
</dbReference>
<evidence type="ECO:0000259" key="11">
    <source>
        <dbReference type="PROSITE" id="PS50862"/>
    </source>
</evidence>
<dbReference type="PROSITE" id="PS50862">
    <property type="entry name" value="AA_TRNA_LIGASE_II"/>
    <property type="match status" value="1"/>
</dbReference>
<keyword evidence="3 9" id="KW-0436">Ligase</keyword>
<feature type="binding site" evidence="10">
    <location>
        <position position="109"/>
    </location>
    <ligand>
        <name>L-histidine</name>
        <dbReference type="ChEBI" id="CHEBI:57595"/>
    </ligand>
</feature>
<dbReference type="Pfam" id="PF13393">
    <property type="entry name" value="tRNA-synt_His"/>
    <property type="match status" value="1"/>
</dbReference>
<dbReference type="NCBIfam" id="TIGR00442">
    <property type="entry name" value="hisS"/>
    <property type="match status" value="1"/>
</dbReference>
<evidence type="ECO:0000313" key="12">
    <source>
        <dbReference type="EMBL" id="AFI04778.1"/>
    </source>
</evidence>
<evidence type="ECO:0000256" key="1">
    <source>
        <dbReference type="ARBA" id="ARBA00008226"/>
    </source>
</evidence>
<dbReference type="GO" id="GO:0006427">
    <property type="term" value="P:histidyl-tRNA aminoacylation"/>
    <property type="evidence" value="ECO:0007669"/>
    <property type="project" value="UniProtKB-UniRule"/>
</dbReference>
<reference evidence="13" key="1">
    <citation type="submission" date="2012-04" db="EMBL/GenBank/DDBJ databases">
        <title>Complete genome sequence of Helicobacter cetorum strain MIT 00-7128.</title>
        <authorList>
            <person name="Kersulyte D."/>
            <person name="Berg D.E."/>
        </authorList>
    </citation>
    <scope>NUCLEOTIDE SEQUENCE [LARGE SCALE GENOMIC DNA]</scope>
    <source>
        <strain evidence="13">MIT 00-7128</strain>
    </source>
</reference>
<dbReference type="PANTHER" id="PTHR11476:SF7">
    <property type="entry name" value="HISTIDINE--TRNA LIGASE"/>
    <property type="match status" value="1"/>
</dbReference>
<dbReference type="InterPro" id="IPR036621">
    <property type="entry name" value="Anticodon-bd_dom_sf"/>
</dbReference>
<name>I0EPA9_HELC0</name>
<feature type="binding site" evidence="10">
    <location>
        <position position="279"/>
    </location>
    <ligand>
        <name>L-histidine</name>
        <dbReference type="ChEBI" id="CHEBI:57595"/>
    </ligand>
</feature>
<comment type="subunit">
    <text evidence="2 9">Homodimer.</text>
</comment>
<dbReference type="InterPro" id="IPR006195">
    <property type="entry name" value="aa-tRNA-synth_II"/>
</dbReference>
<keyword evidence="4 9" id="KW-0547">Nucleotide-binding</keyword>
<dbReference type="SUPFAM" id="SSF52954">
    <property type="entry name" value="Class II aaRS ABD-related"/>
    <property type="match status" value="1"/>
</dbReference>
<dbReference type="Pfam" id="PF03129">
    <property type="entry name" value="HGTP_anticodon"/>
    <property type="match status" value="1"/>
</dbReference>
<dbReference type="InterPro" id="IPR041715">
    <property type="entry name" value="HisRS-like_core"/>
</dbReference>
<dbReference type="InterPro" id="IPR015807">
    <property type="entry name" value="His-tRNA-ligase"/>
</dbReference>
<comment type="similarity">
    <text evidence="1 9">Belongs to the class-II aminoacyl-tRNA synthetase family.</text>
</comment>
<keyword evidence="7 9" id="KW-0030">Aminoacyl-tRNA synthetase</keyword>
<keyword evidence="5 9" id="KW-0067">ATP-binding</keyword>
<evidence type="ECO:0000256" key="7">
    <source>
        <dbReference type="ARBA" id="ARBA00023146"/>
    </source>
</evidence>
<dbReference type="InterPro" id="IPR004154">
    <property type="entry name" value="Anticodon-bd"/>
</dbReference>
<feature type="domain" description="Aminoacyl-transfer RNA synthetases class-II family profile" evidence="11">
    <location>
        <begin position="1"/>
        <end position="382"/>
    </location>
</feature>
<dbReference type="EMBL" id="CP003479">
    <property type="protein sequence ID" value="AFI04778.1"/>
    <property type="molecule type" value="Genomic_DNA"/>
</dbReference>
<dbReference type="GO" id="GO:0005737">
    <property type="term" value="C:cytoplasm"/>
    <property type="evidence" value="ECO:0007669"/>
    <property type="project" value="UniProtKB-SubCell"/>
</dbReference>
<dbReference type="GO" id="GO:0005524">
    <property type="term" value="F:ATP binding"/>
    <property type="evidence" value="ECO:0007669"/>
    <property type="project" value="UniProtKB-UniRule"/>
</dbReference>
<dbReference type="Gene3D" id="3.40.50.800">
    <property type="entry name" value="Anticodon-binding domain"/>
    <property type="match status" value="1"/>
</dbReference>
<proteinExistence type="inferred from homology"/>
<evidence type="ECO:0000256" key="5">
    <source>
        <dbReference type="ARBA" id="ARBA00022840"/>
    </source>
</evidence>
<evidence type="ECO:0000256" key="6">
    <source>
        <dbReference type="ARBA" id="ARBA00022917"/>
    </source>
</evidence>
<dbReference type="PATRIC" id="fig|182217.3.peg.1612"/>
<dbReference type="RefSeq" id="WP_014661645.1">
    <property type="nucleotide sequence ID" value="NC_017737.1"/>
</dbReference>
<gene>
    <name evidence="9 12" type="primary">hisS</name>
    <name evidence="12" type="ordered locus">HCW_07600</name>
</gene>
<dbReference type="PIRSF" id="PIRSF001549">
    <property type="entry name" value="His-tRNA_synth"/>
    <property type="match status" value="1"/>
</dbReference>
<evidence type="ECO:0000256" key="9">
    <source>
        <dbReference type="HAMAP-Rule" id="MF_00127"/>
    </source>
</evidence>